<evidence type="ECO:0000313" key="6">
    <source>
        <dbReference type="Proteomes" id="UP001519345"/>
    </source>
</evidence>
<keyword evidence="1" id="KW-0805">Transcription regulation</keyword>
<dbReference type="RefSeq" id="WP_209464557.1">
    <property type="nucleotide sequence ID" value="NZ_CP110224.1"/>
</dbReference>
<reference evidence="5 6" key="1">
    <citation type="submission" date="2021-03" db="EMBL/GenBank/DDBJ databases">
        <title>Genomic Encyclopedia of Type Strains, Phase IV (KMG-IV): sequencing the most valuable type-strain genomes for metagenomic binning, comparative biology and taxonomic classification.</title>
        <authorList>
            <person name="Goeker M."/>
        </authorList>
    </citation>
    <scope>NUCLEOTIDE SEQUENCE [LARGE SCALE GENOMIC DNA]</scope>
    <source>
        <strain evidence="5 6">DSM 25609</strain>
    </source>
</reference>
<keyword evidence="2 5" id="KW-0238">DNA-binding</keyword>
<dbReference type="InterPro" id="IPR036388">
    <property type="entry name" value="WH-like_DNA-bd_sf"/>
</dbReference>
<keyword evidence="3" id="KW-0804">Transcription</keyword>
<evidence type="ECO:0000313" key="5">
    <source>
        <dbReference type="EMBL" id="MBP1971524.1"/>
    </source>
</evidence>
<dbReference type="Pfam" id="PF01638">
    <property type="entry name" value="HxlR"/>
    <property type="match status" value="1"/>
</dbReference>
<dbReference type="SUPFAM" id="SSF46785">
    <property type="entry name" value="Winged helix' DNA-binding domain"/>
    <property type="match status" value="1"/>
</dbReference>
<dbReference type="EMBL" id="JAGGKX010000028">
    <property type="protein sequence ID" value="MBP1971524.1"/>
    <property type="molecule type" value="Genomic_DNA"/>
</dbReference>
<evidence type="ECO:0000256" key="1">
    <source>
        <dbReference type="ARBA" id="ARBA00023015"/>
    </source>
</evidence>
<dbReference type="PANTHER" id="PTHR33204">
    <property type="entry name" value="TRANSCRIPTIONAL REGULATOR, MARR FAMILY"/>
    <property type="match status" value="1"/>
</dbReference>
<evidence type="ECO:0000256" key="2">
    <source>
        <dbReference type="ARBA" id="ARBA00023125"/>
    </source>
</evidence>
<dbReference type="Proteomes" id="UP001519345">
    <property type="component" value="Unassembled WGS sequence"/>
</dbReference>
<dbReference type="InterPro" id="IPR036390">
    <property type="entry name" value="WH_DNA-bd_sf"/>
</dbReference>
<proteinExistence type="predicted"/>
<dbReference type="PROSITE" id="PS51118">
    <property type="entry name" value="HTH_HXLR"/>
    <property type="match status" value="1"/>
</dbReference>
<comment type="caution">
    <text evidence="5">The sequence shown here is derived from an EMBL/GenBank/DDBJ whole genome shotgun (WGS) entry which is preliminary data.</text>
</comment>
<accession>A0ABS4IKM8</accession>
<gene>
    <name evidence="5" type="ORF">J2Z83_003675</name>
</gene>
<evidence type="ECO:0000259" key="4">
    <source>
        <dbReference type="PROSITE" id="PS51118"/>
    </source>
</evidence>
<protein>
    <submittedName>
        <fullName evidence="5">DNA-binding HxlR family transcriptional regulator</fullName>
    </submittedName>
</protein>
<dbReference type="Gene3D" id="1.10.10.10">
    <property type="entry name" value="Winged helix-like DNA-binding domain superfamily/Winged helix DNA-binding domain"/>
    <property type="match status" value="1"/>
</dbReference>
<sequence>MAETLRDSIRKRLENGDYHCAKEFTLSMFSGKWKVVILYHLGVDGATRYSDLERLFTDISHKTLSNQLKELRKDGLIARKVYPVSPPQVEYYITELGFTLLPIIEMMYEWGRTRIDQLKAESEPKDK</sequence>
<name>A0ABS4IKM8_9BACI</name>
<evidence type="ECO:0000256" key="3">
    <source>
        <dbReference type="ARBA" id="ARBA00023163"/>
    </source>
</evidence>
<dbReference type="InterPro" id="IPR002577">
    <property type="entry name" value="HTH_HxlR"/>
</dbReference>
<dbReference type="GO" id="GO:0003677">
    <property type="term" value="F:DNA binding"/>
    <property type="evidence" value="ECO:0007669"/>
    <property type="project" value="UniProtKB-KW"/>
</dbReference>
<organism evidence="5 6">
    <name type="scientific">Virgibacillus natechei</name>
    <dbReference type="NCBI Taxonomy" id="1216297"/>
    <lineage>
        <taxon>Bacteria</taxon>
        <taxon>Bacillati</taxon>
        <taxon>Bacillota</taxon>
        <taxon>Bacilli</taxon>
        <taxon>Bacillales</taxon>
        <taxon>Bacillaceae</taxon>
        <taxon>Virgibacillus</taxon>
    </lineage>
</organism>
<dbReference type="PANTHER" id="PTHR33204:SF38">
    <property type="entry name" value="HTH-TYPE TRANSCRIPTIONAL ACTIVATOR HXLR"/>
    <property type="match status" value="1"/>
</dbReference>
<feature type="domain" description="HTH hxlR-type" evidence="4">
    <location>
        <begin position="20"/>
        <end position="119"/>
    </location>
</feature>
<keyword evidence="6" id="KW-1185">Reference proteome</keyword>